<evidence type="ECO:0000313" key="5">
    <source>
        <dbReference type="EMBL" id="CAH2030509.1"/>
    </source>
</evidence>
<sequence length="416" mass="46266">MALDTRKAPLHASWGENPAALQKLFMIVGSLSIAVILLASTWGFKTVFTGHVVRMAEADAVAVCELMLDFVHDAILKGENSNRSVAVSPGDIDRLDREIANFVDHLHVIKVKIFDHDHRIVYSTDKAIIGKVDAENPRLRRALYGSIDTELKEKKITDLKEEKGFTQKVVETYVPIRNEVGMVVGSFEIYLLIDRYDRALRRALVLTTLIMAVVLLGTFAVSHLLIGQSVRQVREAHTLLHRTAITDSLTGVANHGYLVSRGAEEFDRARRGYAVGGDKGLGCVLLDLDRFKQVNDTYGHLIGDQVLREFTRRIQTILRPYDLLGRYGGEEFVVLLPEASTAETCSIAERMLETVRREPFLTDAGELTITASGGTATSRDSDRSLEELLKRADDNLYQAKRDGRDRVCCAPDGCPT</sequence>
<organism evidence="5 6">
    <name type="scientific">Trichlorobacter ammonificans</name>
    <dbReference type="NCBI Taxonomy" id="2916410"/>
    <lineage>
        <taxon>Bacteria</taxon>
        <taxon>Pseudomonadati</taxon>
        <taxon>Thermodesulfobacteriota</taxon>
        <taxon>Desulfuromonadia</taxon>
        <taxon>Geobacterales</taxon>
        <taxon>Geobacteraceae</taxon>
        <taxon>Trichlorobacter</taxon>
    </lineage>
</organism>
<dbReference type="Pfam" id="PF00990">
    <property type="entry name" value="GGDEF"/>
    <property type="match status" value="1"/>
</dbReference>
<protein>
    <recommendedName>
        <fullName evidence="1">diguanylate cyclase</fullName>
        <ecNumber evidence="1">2.7.7.65</ecNumber>
    </recommendedName>
</protein>
<dbReference type="SUPFAM" id="SSF55073">
    <property type="entry name" value="Nucleotide cyclase"/>
    <property type="match status" value="1"/>
</dbReference>
<evidence type="ECO:0000313" key="6">
    <source>
        <dbReference type="Proteomes" id="UP001295463"/>
    </source>
</evidence>
<dbReference type="PROSITE" id="PS50887">
    <property type="entry name" value="GGDEF"/>
    <property type="match status" value="1"/>
</dbReference>
<keyword evidence="3" id="KW-1133">Transmembrane helix</keyword>
<evidence type="ECO:0000256" key="1">
    <source>
        <dbReference type="ARBA" id="ARBA00012528"/>
    </source>
</evidence>
<keyword evidence="6" id="KW-1185">Reference proteome</keyword>
<dbReference type="InterPro" id="IPR050469">
    <property type="entry name" value="Diguanylate_Cyclase"/>
</dbReference>
<keyword evidence="3" id="KW-0472">Membrane</keyword>
<comment type="catalytic activity">
    <reaction evidence="2">
        <text>2 GTP = 3',3'-c-di-GMP + 2 diphosphate</text>
        <dbReference type="Rhea" id="RHEA:24898"/>
        <dbReference type="ChEBI" id="CHEBI:33019"/>
        <dbReference type="ChEBI" id="CHEBI:37565"/>
        <dbReference type="ChEBI" id="CHEBI:58805"/>
        <dbReference type="EC" id="2.7.7.65"/>
    </reaction>
</comment>
<evidence type="ECO:0000256" key="2">
    <source>
        <dbReference type="ARBA" id="ARBA00034247"/>
    </source>
</evidence>
<dbReference type="NCBIfam" id="TIGR00254">
    <property type="entry name" value="GGDEF"/>
    <property type="match status" value="1"/>
</dbReference>
<reference evidence="5 6" key="1">
    <citation type="submission" date="2022-03" db="EMBL/GenBank/DDBJ databases">
        <authorList>
            <person name="Koch H."/>
        </authorList>
    </citation>
    <scope>NUCLEOTIDE SEQUENCE [LARGE SCALE GENOMIC DNA]</scope>
    <source>
        <strain evidence="5 6">G1</strain>
    </source>
</reference>
<dbReference type="Proteomes" id="UP001295463">
    <property type="component" value="Chromosome"/>
</dbReference>
<name>A0ABM9D7Y4_9BACT</name>
<evidence type="ECO:0000256" key="3">
    <source>
        <dbReference type="SAM" id="Phobius"/>
    </source>
</evidence>
<dbReference type="Gene3D" id="3.30.70.270">
    <property type="match status" value="1"/>
</dbReference>
<dbReference type="EC" id="2.7.7.65" evidence="1"/>
<feature type="transmembrane region" description="Helical" evidence="3">
    <location>
        <begin position="203"/>
        <end position="226"/>
    </location>
</feature>
<accession>A0ABM9D7Y4</accession>
<keyword evidence="3" id="KW-0812">Transmembrane</keyword>
<evidence type="ECO:0000259" key="4">
    <source>
        <dbReference type="PROSITE" id="PS50887"/>
    </source>
</evidence>
<feature type="transmembrane region" description="Helical" evidence="3">
    <location>
        <begin position="24"/>
        <end position="44"/>
    </location>
</feature>
<dbReference type="InterPro" id="IPR000160">
    <property type="entry name" value="GGDEF_dom"/>
</dbReference>
<dbReference type="InterPro" id="IPR029787">
    <property type="entry name" value="Nucleotide_cyclase"/>
</dbReference>
<dbReference type="RefSeq" id="WP_305731444.1">
    <property type="nucleotide sequence ID" value="NZ_OW150024.1"/>
</dbReference>
<dbReference type="CDD" id="cd01949">
    <property type="entry name" value="GGDEF"/>
    <property type="match status" value="1"/>
</dbReference>
<dbReference type="EMBL" id="OW150024">
    <property type="protein sequence ID" value="CAH2030509.1"/>
    <property type="molecule type" value="Genomic_DNA"/>
</dbReference>
<gene>
    <name evidence="5" type="ORF">GEAMG1_0697</name>
</gene>
<feature type="domain" description="GGDEF" evidence="4">
    <location>
        <begin position="279"/>
        <end position="412"/>
    </location>
</feature>
<proteinExistence type="predicted"/>
<dbReference type="SMART" id="SM00267">
    <property type="entry name" value="GGDEF"/>
    <property type="match status" value="1"/>
</dbReference>
<dbReference type="PANTHER" id="PTHR45138:SF9">
    <property type="entry name" value="DIGUANYLATE CYCLASE DGCM-RELATED"/>
    <property type="match status" value="1"/>
</dbReference>
<dbReference type="PANTHER" id="PTHR45138">
    <property type="entry name" value="REGULATORY COMPONENTS OF SENSORY TRANSDUCTION SYSTEM"/>
    <property type="match status" value="1"/>
</dbReference>
<dbReference type="InterPro" id="IPR043128">
    <property type="entry name" value="Rev_trsase/Diguanyl_cyclase"/>
</dbReference>